<keyword evidence="2" id="KW-1185">Reference proteome</keyword>
<evidence type="ECO:0000313" key="1">
    <source>
        <dbReference type="EMBL" id="MDR7169617.1"/>
    </source>
</evidence>
<dbReference type="Proteomes" id="UP001251217">
    <property type="component" value="Unassembled WGS sequence"/>
</dbReference>
<protein>
    <submittedName>
        <fullName evidence="1">Succinate dehydrogenase/fumarate reductase flavoprotein subunit</fullName>
    </submittedName>
</protein>
<proteinExistence type="predicted"/>
<dbReference type="RefSeq" id="WP_310402851.1">
    <property type="nucleotide sequence ID" value="NZ_JAVDWW010000005.1"/>
</dbReference>
<name>A0ABU1XI04_9NOCA</name>
<gene>
    <name evidence="1" type="ORF">J2W56_003361</name>
</gene>
<accession>A0ABU1XI04</accession>
<sequence length="121" mass="13470">MSEDLTTWQSHAAQAKAGELYLADEAVARECLKACNDRIDELNHMLRLVDATKNVAGFGDFEMAEQLRQKFLTQATGTDNSIDAVITDHIETVKNMREVMRLSISRITGQDVDNAGNIKKT</sequence>
<comment type="caution">
    <text evidence="1">The sequence shown here is derived from an EMBL/GenBank/DDBJ whole genome shotgun (WGS) entry which is preliminary data.</text>
</comment>
<dbReference type="EMBL" id="JAVDWW010000005">
    <property type="protein sequence ID" value="MDR7169617.1"/>
    <property type="molecule type" value="Genomic_DNA"/>
</dbReference>
<organism evidence="1 2">
    <name type="scientific">Nocardia kruczakiae</name>
    <dbReference type="NCBI Taxonomy" id="261477"/>
    <lineage>
        <taxon>Bacteria</taxon>
        <taxon>Bacillati</taxon>
        <taxon>Actinomycetota</taxon>
        <taxon>Actinomycetes</taxon>
        <taxon>Mycobacteriales</taxon>
        <taxon>Nocardiaceae</taxon>
        <taxon>Nocardia</taxon>
    </lineage>
</organism>
<evidence type="ECO:0000313" key="2">
    <source>
        <dbReference type="Proteomes" id="UP001251217"/>
    </source>
</evidence>
<reference evidence="1 2" key="1">
    <citation type="submission" date="2023-07" db="EMBL/GenBank/DDBJ databases">
        <title>Sorghum-associated microbial communities from plants grown in Nebraska, USA.</title>
        <authorList>
            <person name="Schachtman D."/>
        </authorList>
    </citation>
    <scope>NUCLEOTIDE SEQUENCE [LARGE SCALE GENOMIC DNA]</scope>
    <source>
        <strain evidence="1 2">4272</strain>
    </source>
</reference>